<reference evidence="2" key="1">
    <citation type="submission" date="2020-04" db="EMBL/GenBank/DDBJ databases">
        <authorList>
            <person name="Alioto T."/>
            <person name="Alioto T."/>
            <person name="Gomez Garrido J."/>
        </authorList>
    </citation>
    <scope>NUCLEOTIDE SEQUENCE</scope>
    <source>
        <strain evidence="2">A484AB</strain>
    </source>
</reference>
<name>A0A6S7KS03_PARCT</name>
<dbReference type="AlphaFoldDB" id="A0A6S7KS03"/>
<evidence type="ECO:0000256" key="1">
    <source>
        <dbReference type="SAM" id="MobiDB-lite"/>
    </source>
</evidence>
<protein>
    <submittedName>
        <fullName evidence="2">Uncharacterized protein</fullName>
    </submittedName>
</protein>
<feature type="region of interest" description="Disordered" evidence="1">
    <location>
        <begin position="1"/>
        <end position="91"/>
    </location>
</feature>
<comment type="caution">
    <text evidence="2">The sequence shown here is derived from an EMBL/GenBank/DDBJ whole genome shotgun (WGS) entry which is preliminary data.</text>
</comment>
<dbReference type="Proteomes" id="UP001152795">
    <property type="component" value="Unassembled WGS sequence"/>
</dbReference>
<evidence type="ECO:0000313" key="3">
    <source>
        <dbReference type="Proteomes" id="UP001152795"/>
    </source>
</evidence>
<accession>A0A6S7KS03</accession>
<feature type="non-terminal residue" evidence="2">
    <location>
        <position position="1"/>
    </location>
</feature>
<dbReference type="EMBL" id="CACRXK020040836">
    <property type="protein sequence ID" value="CAB4045654.1"/>
    <property type="molecule type" value="Genomic_DNA"/>
</dbReference>
<sequence length="91" mass="10205">RKSDHEEVEVPSNAHKASGHTELNKRPDTLKRGAIGDGDYQTFLKQDDGYVIPAPKEPQHETPCQNETCEEPKLSPGCEELDQSKLESEME</sequence>
<feature type="compositionally biased region" description="Basic and acidic residues" evidence="1">
    <location>
        <begin position="22"/>
        <end position="31"/>
    </location>
</feature>
<keyword evidence="3" id="KW-1185">Reference proteome</keyword>
<organism evidence="2 3">
    <name type="scientific">Paramuricea clavata</name>
    <name type="common">Red gorgonian</name>
    <name type="synonym">Violescent sea-whip</name>
    <dbReference type="NCBI Taxonomy" id="317549"/>
    <lineage>
        <taxon>Eukaryota</taxon>
        <taxon>Metazoa</taxon>
        <taxon>Cnidaria</taxon>
        <taxon>Anthozoa</taxon>
        <taxon>Octocorallia</taxon>
        <taxon>Malacalcyonacea</taxon>
        <taxon>Plexauridae</taxon>
        <taxon>Paramuricea</taxon>
    </lineage>
</organism>
<feature type="compositionally biased region" description="Basic and acidic residues" evidence="1">
    <location>
        <begin position="82"/>
        <end position="91"/>
    </location>
</feature>
<gene>
    <name evidence="2" type="ORF">PACLA_8A029016</name>
</gene>
<evidence type="ECO:0000313" key="2">
    <source>
        <dbReference type="EMBL" id="CAB4045654.1"/>
    </source>
</evidence>
<proteinExistence type="predicted"/>